<organism evidence="2 3">
    <name type="scientific">Salegentibacter salegens</name>
    <dbReference type="NCBI Taxonomy" id="143223"/>
    <lineage>
        <taxon>Bacteria</taxon>
        <taxon>Pseudomonadati</taxon>
        <taxon>Bacteroidota</taxon>
        <taxon>Flavobacteriia</taxon>
        <taxon>Flavobacteriales</taxon>
        <taxon>Flavobacteriaceae</taxon>
        <taxon>Salegentibacter</taxon>
    </lineage>
</organism>
<name>A0A1M7K9F1_9FLAO</name>
<evidence type="ECO:0000313" key="2">
    <source>
        <dbReference type="EMBL" id="SHM61583.1"/>
    </source>
</evidence>
<dbReference type="EMBL" id="LT670848">
    <property type="protein sequence ID" value="SHM61583.1"/>
    <property type="molecule type" value="Genomic_DNA"/>
</dbReference>
<evidence type="ECO:0000259" key="1">
    <source>
        <dbReference type="Pfam" id="PF13657"/>
    </source>
</evidence>
<gene>
    <name evidence="2" type="ORF">SAMN05878281_1299</name>
</gene>
<dbReference type="InterPro" id="IPR017508">
    <property type="entry name" value="HipA_N1"/>
</dbReference>
<dbReference type="Proteomes" id="UP000190235">
    <property type="component" value="Chromosome I"/>
</dbReference>
<dbReference type="OrthoDB" id="196808at2"/>
<protein>
    <submittedName>
        <fullName evidence="2">Serine/threonine-protein kinase HipA</fullName>
    </submittedName>
</protein>
<keyword evidence="3" id="KW-1185">Reference proteome</keyword>
<feature type="domain" description="HipA N-terminal subdomain 1" evidence="1">
    <location>
        <begin position="5"/>
        <end position="103"/>
    </location>
</feature>
<proteinExistence type="predicted"/>
<keyword evidence="2" id="KW-0418">Kinase</keyword>
<dbReference type="AlphaFoldDB" id="A0A1M7K9F1"/>
<accession>A0A1M7K9F1</accession>
<dbReference type="GO" id="GO:0016301">
    <property type="term" value="F:kinase activity"/>
    <property type="evidence" value="ECO:0007669"/>
    <property type="project" value="UniProtKB-KW"/>
</dbReference>
<dbReference type="RefSeq" id="WP_079734498.1">
    <property type="nucleotide sequence ID" value="NZ_LT670848.1"/>
</dbReference>
<dbReference type="Pfam" id="PF13657">
    <property type="entry name" value="Couple_hipA"/>
    <property type="match status" value="1"/>
</dbReference>
<sequence length="110" mass="12698">MRQATICYKGKEAGILKQHDDGSFTFRYLEAWLTDSENPSISLTLPRSQPEYHAEYLFPFFYNMLPEGTNRQTVCKANRLDSDDYFGILMTTARYDTVGAITVKKNKEVK</sequence>
<keyword evidence="2" id="KW-0808">Transferase</keyword>
<dbReference type="STRING" id="143223.SAMN05878281_1299"/>
<evidence type="ECO:0000313" key="3">
    <source>
        <dbReference type="Proteomes" id="UP000190235"/>
    </source>
</evidence>
<dbReference type="NCBIfam" id="TIGR03071">
    <property type="entry name" value="couple_hipA"/>
    <property type="match status" value="1"/>
</dbReference>
<reference evidence="3" key="1">
    <citation type="submission" date="2016-11" db="EMBL/GenBank/DDBJ databases">
        <authorList>
            <person name="Varghese N."/>
            <person name="Submissions S."/>
        </authorList>
    </citation>
    <scope>NUCLEOTIDE SEQUENCE [LARGE SCALE GENOMIC DNA]</scope>
    <source>
        <strain evidence="3">ACAM 48</strain>
    </source>
</reference>